<feature type="domain" description="Terpene synthase N-terminal" evidence="4">
    <location>
        <begin position="36"/>
        <end position="113"/>
    </location>
</feature>
<dbReference type="Gene3D" id="1.10.600.10">
    <property type="entry name" value="Farnesyl Diphosphate Synthase"/>
    <property type="match status" value="1"/>
</dbReference>
<dbReference type="AlphaFoldDB" id="A0AAV5C160"/>
<evidence type="ECO:0000256" key="3">
    <source>
        <dbReference type="ARBA" id="ARBA00023239"/>
    </source>
</evidence>
<dbReference type="GO" id="GO:0016114">
    <property type="term" value="P:terpenoid biosynthetic process"/>
    <property type="evidence" value="ECO:0007669"/>
    <property type="project" value="InterPro"/>
</dbReference>
<keyword evidence="3" id="KW-0456">Lyase</keyword>
<protein>
    <recommendedName>
        <fullName evidence="8">Sesquiterpene synthase</fullName>
    </recommendedName>
</protein>
<evidence type="ECO:0000313" key="6">
    <source>
        <dbReference type="EMBL" id="GJM91645.1"/>
    </source>
</evidence>
<dbReference type="SUPFAM" id="SSF48239">
    <property type="entry name" value="Terpenoid cyclases/Protein prenyltransferases"/>
    <property type="match status" value="1"/>
</dbReference>
<evidence type="ECO:0008006" key="8">
    <source>
        <dbReference type="Google" id="ProtNLM"/>
    </source>
</evidence>
<comment type="caution">
    <text evidence="6">The sequence shown here is derived from an EMBL/GenBank/DDBJ whole genome shotgun (WGS) entry which is preliminary data.</text>
</comment>
<dbReference type="GO" id="GO:0000287">
    <property type="term" value="F:magnesium ion binding"/>
    <property type="evidence" value="ECO:0007669"/>
    <property type="project" value="InterPro"/>
</dbReference>
<dbReference type="Pfam" id="PF01397">
    <property type="entry name" value="Terpene_synth"/>
    <property type="match status" value="1"/>
</dbReference>
<dbReference type="InterPro" id="IPR005630">
    <property type="entry name" value="Terpene_synthase_metal-bd"/>
</dbReference>
<proteinExistence type="predicted"/>
<evidence type="ECO:0000259" key="5">
    <source>
        <dbReference type="Pfam" id="PF03936"/>
    </source>
</evidence>
<dbReference type="InterPro" id="IPR001906">
    <property type="entry name" value="Terpene_synth_N"/>
</dbReference>
<reference evidence="6" key="2">
    <citation type="submission" date="2021-12" db="EMBL/GenBank/DDBJ databases">
        <title>Resequencing data analysis of finger millet.</title>
        <authorList>
            <person name="Hatakeyama M."/>
            <person name="Aluri S."/>
            <person name="Balachadran M.T."/>
            <person name="Sivarajan S.R."/>
            <person name="Poveda L."/>
            <person name="Shimizu-Inatsugi R."/>
            <person name="Schlapbach R."/>
            <person name="Sreeman S.M."/>
            <person name="Shimizu K.K."/>
        </authorList>
    </citation>
    <scope>NUCLEOTIDE SEQUENCE</scope>
</reference>
<sequence length="209" mass="24086">MPLLVFDIMAEEPVDCPADGPVEIKKVSSSTFHPTLWGDFFISYKLPTAAQEAPMRERAGTLWEEVRAIIKRTNDLPEMMDLIITLQRLGLDYNYEDEINKLLNVVYNTNYDGAKLNFNLLQLLYCKELDELTLWWKELKVESHLSFVRDRIVEIYFWMCGAWSEPQFSHSRLIATKVTALESILDDCLDSYATSAEGMAIIDAIARYT</sequence>
<evidence type="ECO:0000259" key="4">
    <source>
        <dbReference type="Pfam" id="PF01397"/>
    </source>
</evidence>
<dbReference type="InterPro" id="IPR036965">
    <property type="entry name" value="Terpene_synth_N_sf"/>
</dbReference>
<dbReference type="Gene3D" id="1.50.10.130">
    <property type="entry name" value="Terpene synthase, N-terminal domain"/>
    <property type="match status" value="1"/>
</dbReference>
<dbReference type="InterPro" id="IPR008930">
    <property type="entry name" value="Terpenoid_cyclase/PrenylTrfase"/>
</dbReference>
<dbReference type="Proteomes" id="UP001054889">
    <property type="component" value="Unassembled WGS sequence"/>
</dbReference>
<evidence type="ECO:0000256" key="1">
    <source>
        <dbReference type="ARBA" id="ARBA00022723"/>
    </source>
</evidence>
<feature type="domain" description="Terpene synthase metal-binding" evidence="5">
    <location>
        <begin position="137"/>
        <end position="208"/>
    </location>
</feature>
<organism evidence="6 7">
    <name type="scientific">Eleusine coracana subsp. coracana</name>
    <dbReference type="NCBI Taxonomy" id="191504"/>
    <lineage>
        <taxon>Eukaryota</taxon>
        <taxon>Viridiplantae</taxon>
        <taxon>Streptophyta</taxon>
        <taxon>Embryophyta</taxon>
        <taxon>Tracheophyta</taxon>
        <taxon>Spermatophyta</taxon>
        <taxon>Magnoliopsida</taxon>
        <taxon>Liliopsida</taxon>
        <taxon>Poales</taxon>
        <taxon>Poaceae</taxon>
        <taxon>PACMAD clade</taxon>
        <taxon>Chloridoideae</taxon>
        <taxon>Cynodonteae</taxon>
        <taxon>Eleusininae</taxon>
        <taxon>Eleusine</taxon>
    </lineage>
</organism>
<dbReference type="Pfam" id="PF03936">
    <property type="entry name" value="Terpene_synth_C"/>
    <property type="match status" value="1"/>
</dbReference>
<evidence type="ECO:0000256" key="2">
    <source>
        <dbReference type="ARBA" id="ARBA00022842"/>
    </source>
</evidence>
<keyword evidence="1" id="KW-0479">Metal-binding</keyword>
<reference evidence="6" key="1">
    <citation type="journal article" date="2018" name="DNA Res.">
        <title>Multiple hybrid de novo genome assembly of finger millet, an orphan allotetraploid crop.</title>
        <authorList>
            <person name="Hatakeyama M."/>
            <person name="Aluri S."/>
            <person name="Balachadran M.T."/>
            <person name="Sivarajan S.R."/>
            <person name="Patrignani A."/>
            <person name="Gruter S."/>
            <person name="Poveda L."/>
            <person name="Shimizu-Inatsugi R."/>
            <person name="Baeten J."/>
            <person name="Francoijs K.J."/>
            <person name="Nataraja K.N."/>
            <person name="Reddy Y.A.N."/>
            <person name="Phadnis S."/>
            <person name="Ravikumar R.L."/>
            <person name="Schlapbach R."/>
            <person name="Sreeman S.M."/>
            <person name="Shimizu K.K."/>
        </authorList>
    </citation>
    <scope>NUCLEOTIDE SEQUENCE</scope>
</reference>
<dbReference type="PANTHER" id="PTHR31225:SF93">
    <property type="entry name" value="ALPHA-HUMULENE_(-)-(E)-BETA-CARYOPHYLLENE SYNTHASE"/>
    <property type="match status" value="1"/>
</dbReference>
<keyword evidence="7" id="KW-1185">Reference proteome</keyword>
<accession>A0AAV5C160</accession>
<dbReference type="EMBL" id="BQKI01000003">
    <property type="protein sequence ID" value="GJM91645.1"/>
    <property type="molecule type" value="Genomic_DNA"/>
</dbReference>
<evidence type="ECO:0000313" key="7">
    <source>
        <dbReference type="Proteomes" id="UP001054889"/>
    </source>
</evidence>
<name>A0AAV5C160_ELECO</name>
<dbReference type="SUPFAM" id="SSF48576">
    <property type="entry name" value="Terpenoid synthases"/>
    <property type="match status" value="1"/>
</dbReference>
<dbReference type="InterPro" id="IPR050148">
    <property type="entry name" value="Terpene_synthase-like"/>
</dbReference>
<gene>
    <name evidence="6" type="primary">ga08043</name>
    <name evidence="6" type="ORF">PR202_ga08043</name>
</gene>
<dbReference type="InterPro" id="IPR008949">
    <property type="entry name" value="Isoprenoid_synthase_dom_sf"/>
</dbReference>
<dbReference type="GO" id="GO:0010333">
    <property type="term" value="F:terpene synthase activity"/>
    <property type="evidence" value="ECO:0007669"/>
    <property type="project" value="InterPro"/>
</dbReference>
<dbReference type="PANTHER" id="PTHR31225">
    <property type="entry name" value="OS04G0344100 PROTEIN-RELATED"/>
    <property type="match status" value="1"/>
</dbReference>
<keyword evidence="2" id="KW-0460">Magnesium</keyword>